<feature type="transmembrane region" description="Helical" evidence="14">
    <location>
        <begin position="428"/>
        <end position="445"/>
    </location>
</feature>
<keyword evidence="9" id="KW-0067">ATP-binding</keyword>
<keyword evidence="8 16" id="KW-0418">Kinase</keyword>
<dbReference type="EC" id="2.7.13.3" evidence="3"/>
<dbReference type="Gene3D" id="3.40.50.620">
    <property type="entry name" value="HUPs"/>
    <property type="match status" value="1"/>
</dbReference>
<dbReference type="InterPro" id="IPR014729">
    <property type="entry name" value="Rossmann-like_a/b/a_fold"/>
</dbReference>
<gene>
    <name evidence="16" type="ordered locus">Tola_1195</name>
</gene>
<evidence type="ECO:0000256" key="5">
    <source>
        <dbReference type="ARBA" id="ARBA00022679"/>
    </source>
</evidence>
<dbReference type="InterPro" id="IPR027417">
    <property type="entry name" value="P-loop_NTPase"/>
</dbReference>
<dbReference type="InterPro" id="IPR038318">
    <property type="entry name" value="KdpD_sf"/>
</dbReference>
<dbReference type="PANTHER" id="PTHR45569">
    <property type="entry name" value="SENSOR PROTEIN KDPD"/>
    <property type="match status" value="1"/>
</dbReference>
<dbReference type="Gene3D" id="3.40.50.300">
    <property type="entry name" value="P-loop containing nucleotide triphosphate hydrolases"/>
    <property type="match status" value="1"/>
</dbReference>
<evidence type="ECO:0000256" key="4">
    <source>
        <dbReference type="ARBA" id="ARBA00022553"/>
    </source>
</evidence>
<dbReference type="Gene3D" id="1.10.287.130">
    <property type="match status" value="1"/>
</dbReference>
<reference evidence="17" key="1">
    <citation type="submission" date="2009-05" db="EMBL/GenBank/DDBJ databases">
        <title>Complete sequence of Tolumonas auensis DSM 9187.</title>
        <authorList>
            <consortium name="US DOE Joint Genome Institute"/>
            <person name="Lucas S."/>
            <person name="Copeland A."/>
            <person name="Lapidus A."/>
            <person name="Glavina del Rio T."/>
            <person name="Tice H."/>
            <person name="Bruce D."/>
            <person name="Goodwin L."/>
            <person name="Pitluck S."/>
            <person name="Chertkov O."/>
            <person name="Brettin T."/>
            <person name="Detter J.C."/>
            <person name="Han C."/>
            <person name="Larimer F."/>
            <person name="Land M."/>
            <person name="Hauser L."/>
            <person name="Kyrpides N."/>
            <person name="Mikhailova N."/>
            <person name="Spring S."/>
            <person name="Beller H."/>
        </authorList>
    </citation>
    <scope>NUCLEOTIDE SEQUENCE [LARGE SCALE GENOMIC DNA]</scope>
    <source>
        <strain evidence="17">DSM 9187 / TA4</strain>
    </source>
</reference>
<dbReference type="eggNOG" id="COG2205">
    <property type="taxonomic scope" value="Bacteria"/>
</dbReference>
<dbReference type="Pfam" id="PF02518">
    <property type="entry name" value="HATPase_c"/>
    <property type="match status" value="1"/>
</dbReference>
<dbReference type="Pfam" id="PF00512">
    <property type="entry name" value="HisKA"/>
    <property type="match status" value="1"/>
</dbReference>
<comment type="subcellular location">
    <subcellularLocation>
        <location evidence="2">Membrane</location>
        <topology evidence="2">Multi-pass membrane protein</topology>
    </subcellularLocation>
</comment>
<dbReference type="OrthoDB" id="9806130at2"/>
<evidence type="ECO:0000256" key="6">
    <source>
        <dbReference type="ARBA" id="ARBA00022692"/>
    </source>
</evidence>
<dbReference type="InterPro" id="IPR003661">
    <property type="entry name" value="HisK_dim/P_dom"/>
</dbReference>
<dbReference type="SMART" id="SM00387">
    <property type="entry name" value="HATPase_c"/>
    <property type="match status" value="1"/>
</dbReference>
<dbReference type="InterPro" id="IPR004358">
    <property type="entry name" value="Sig_transdc_His_kin-like_C"/>
</dbReference>
<proteinExistence type="predicted"/>
<dbReference type="InterPro" id="IPR003594">
    <property type="entry name" value="HATPase_dom"/>
</dbReference>
<dbReference type="Pfam" id="PF02702">
    <property type="entry name" value="KdpD"/>
    <property type="match status" value="1"/>
</dbReference>
<evidence type="ECO:0000256" key="7">
    <source>
        <dbReference type="ARBA" id="ARBA00022741"/>
    </source>
</evidence>
<feature type="transmembrane region" description="Helical" evidence="14">
    <location>
        <begin position="452"/>
        <end position="473"/>
    </location>
</feature>
<evidence type="ECO:0000256" key="11">
    <source>
        <dbReference type="ARBA" id="ARBA00023012"/>
    </source>
</evidence>
<evidence type="ECO:0000256" key="1">
    <source>
        <dbReference type="ARBA" id="ARBA00000085"/>
    </source>
</evidence>
<dbReference type="Gene3D" id="3.30.565.10">
    <property type="entry name" value="Histidine kinase-like ATPase, C-terminal domain"/>
    <property type="match status" value="1"/>
</dbReference>
<dbReference type="SUPFAM" id="SSF52402">
    <property type="entry name" value="Adenine nucleotide alpha hydrolases-like"/>
    <property type="match status" value="1"/>
</dbReference>
<dbReference type="InterPro" id="IPR052023">
    <property type="entry name" value="Histidine_kinase_KdpD"/>
</dbReference>
<feature type="transmembrane region" description="Helical" evidence="14">
    <location>
        <begin position="479"/>
        <end position="500"/>
    </location>
</feature>
<dbReference type="InterPro" id="IPR025201">
    <property type="entry name" value="KdpD_TM"/>
</dbReference>
<evidence type="ECO:0000256" key="8">
    <source>
        <dbReference type="ARBA" id="ARBA00022777"/>
    </source>
</evidence>
<dbReference type="PROSITE" id="PS50109">
    <property type="entry name" value="HIS_KIN"/>
    <property type="match status" value="1"/>
</dbReference>
<dbReference type="InterPro" id="IPR003852">
    <property type="entry name" value="Sig_transdc_His_kinase_KdpD_N"/>
</dbReference>
<dbReference type="Proteomes" id="UP000009073">
    <property type="component" value="Chromosome"/>
</dbReference>
<dbReference type="GO" id="GO:0005524">
    <property type="term" value="F:ATP binding"/>
    <property type="evidence" value="ECO:0007669"/>
    <property type="project" value="UniProtKB-KW"/>
</dbReference>
<dbReference type="PRINTS" id="PR00344">
    <property type="entry name" value="BCTRLSENSOR"/>
</dbReference>
<dbReference type="CDD" id="cd00082">
    <property type="entry name" value="HisKA"/>
    <property type="match status" value="1"/>
</dbReference>
<keyword evidence="6 14" id="KW-0812">Transmembrane</keyword>
<dbReference type="InterPro" id="IPR005467">
    <property type="entry name" value="His_kinase_dom"/>
</dbReference>
<reference evidence="16 17" key="2">
    <citation type="journal article" date="2011" name="Stand. Genomic Sci.">
        <title>Complete genome sequence of Tolumonas auensis type strain (TA 4).</title>
        <authorList>
            <person name="Chertkov O."/>
            <person name="Copeland A."/>
            <person name="Lucas S."/>
            <person name="Lapidus A."/>
            <person name="Berry K.W."/>
            <person name="Detter J.C."/>
            <person name="Del Rio T.G."/>
            <person name="Hammon N."/>
            <person name="Dalin E."/>
            <person name="Tice H."/>
            <person name="Pitluck S."/>
            <person name="Richardson P."/>
            <person name="Bruce D."/>
            <person name="Goodwin L."/>
            <person name="Han C."/>
            <person name="Tapia R."/>
            <person name="Saunders E."/>
            <person name="Schmutz J."/>
            <person name="Brettin T."/>
            <person name="Larimer F."/>
            <person name="Land M."/>
            <person name="Hauser L."/>
            <person name="Spring S."/>
            <person name="Rohde M."/>
            <person name="Kyrpides N.C."/>
            <person name="Ivanova N."/>
            <person name="Goker M."/>
            <person name="Beller H.R."/>
            <person name="Klenk H.P."/>
            <person name="Woyke T."/>
        </authorList>
    </citation>
    <scope>NUCLEOTIDE SEQUENCE [LARGE SCALE GENOMIC DNA]</scope>
    <source>
        <strain evidence="17">DSM 9187 / TA4</strain>
    </source>
</reference>
<evidence type="ECO:0000259" key="15">
    <source>
        <dbReference type="PROSITE" id="PS50109"/>
    </source>
</evidence>
<evidence type="ECO:0000256" key="13">
    <source>
        <dbReference type="ARBA" id="ARBA00057300"/>
    </source>
</evidence>
<protein>
    <recommendedName>
        <fullName evidence="3">histidine kinase</fullName>
        <ecNumber evidence="3">2.7.13.3</ecNumber>
    </recommendedName>
</protein>
<dbReference type="Gene3D" id="3.30.450.40">
    <property type="match status" value="1"/>
</dbReference>
<dbReference type="PANTHER" id="PTHR45569:SF1">
    <property type="entry name" value="SENSOR PROTEIN KDPD"/>
    <property type="match status" value="1"/>
</dbReference>
<dbReference type="AlphaFoldDB" id="C4LDL9"/>
<keyword evidence="5" id="KW-0808">Transferase</keyword>
<dbReference type="InterPro" id="IPR003018">
    <property type="entry name" value="GAF"/>
</dbReference>
<dbReference type="InterPro" id="IPR036890">
    <property type="entry name" value="HATPase_C_sf"/>
</dbReference>
<dbReference type="GO" id="GO:0000155">
    <property type="term" value="F:phosphorelay sensor kinase activity"/>
    <property type="evidence" value="ECO:0007669"/>
    <property type="project" value="InterPro"/>
</dbReference>
<dbReference type="KEGG" id="tau:Tola_1195"/>
<dbReference type="NCBIfam" id="NF007793">
    <property type="entry name" value="PRK10490.1"/>
    <property type="match status" value="1"/>
</dbReference>
<evidence type="ECO:0000256" key="14">
    <source>
        <dbReference type="SAM" id="Phobius"/>
    </source>
</evidence>
<dbReference type="Pfam" id="PF13492">
    <property type="entry name" value="GAF_3"/>
    <property type="match status" value="1"/>
</dbReference>
<organism evidence="16 17">
    <name type="scientific">Tolumonas auensis (strain DSM 9187 / NBRC 110442 / TA 4)</name>
    <dbReference type="NCBI Taxonomy" id="595494"/>
    <lineage>
        <taxon>Bacteria</taxon>
        <taxon>Pseudomonadati</taxon>
        <taxon>Pseudomonadota</taxon>
        <taxon>Gammaproteobacteria</taxon>
        <taxon>Aeromonadales</taxon>
        <taxon>Aeromonadaceae</taxon>
        <taxon>Tolumonas</taxon>
    </lineage>
</organism>
<sequence length="897" mass="100004">MPLDNDDQRPDPDELLAEVRSPRGRLKIFFGACAGVGKTYAMLQEAKRLRAEGLDVLVGVVETHGRSETAALLEGLTPLPLKQVHYRKHTFHEFDIDGALSRAPALVLVDELAHSNMPGSRHPKRWQDVEELLAAGIDVLTTLNVQHLESLNDIVGSITGIRVRETVPDRLYEEADEIVLVDLPPDDLRRRLDEGKVYLPQQAERAIEHFFRKENLIALRELALRCTADRVDDQMQAYRHSGEPVWHTRDAILVCIGPGSGNEKLVRVAARLASRLGCVWHAVYVETPRLHRLPEQERRSILSTLHFAQELGAETSTLPAQDEADAILYYAREHNLGKILIGRHQKKPWYRWGQSRFAHRLGTKGPDLDLLIVSLTDTEHAASTLLPADIRHKDEKWQREATGIGAALLSCIVITFLSTILVSYLAPLNIVMLYLLGVVFVALQYGRMSASIAAILNVASFDFFFIAPHFSFAVSDVQYLLTFAVMLLVGLLIGQLTAWARYQARVARYREERARHLFEMAKELSSALTAEDIAHISAHFLNRSFRANSMLLLPDDQKILHCVGKKPLQVDHAIAQWCFDHNAHAGMGTDTLPAAAQRYVPLITPLQTLGVLMLEPANLRLLMIPEQQRLLDTYALLISVALERLKFARVAETAKLQSETERLRNALLAALSHDLRTPLTVLFAQAEILMQSLALEQSPHIQQANAIRTQVLGTTRLVNNLLDMARLESEGVHLRKEWQSLQEIAGSALATLNIPLTGHPLNINIPPDLPLLHCDGVLIERVLVNLLENGCKYAGDGITIGIDVTESKDFLQVTVWNLGPELPVGKEKLIFEKFARGEKESSIPGIGLGLAICRAIVETHGGKIWAENRVGGGVNFHFTLPLQPLPELEPELVNNNE</sequence>
<dbReference type="SMART" id="SM00388">
    <property type="entry name" value="HisKA"/>
    <property type="match status" value="1"/>
</dbReference>
<dbReference type="GO" id="GO:0005737">
    <property type="term" value="C:cytoplasm"/>
    <property type="evidence" value="ECO:0007669"/>
    <property type="project" value="UniProtKB-ARBA"/>
</dbReference>
<feature type="domain" description="Histidine kinase" evidence="15">
    <location>
        <begin position="670"/>
        <end position="884"/>
    </location>
</feature>
<comment type="function">
    <text evidence="13">Member of the two-component regulatory system KdpD/KdpE involved in the regulation of the kdp operon. KdpD may function as a membrane-associated protein kinase that phosphorylates KdpE in response to environmental signals.</text>
</comment>
<dbReference type="SUPFAM" id="SSF47384">
    <property type="entry name" value="Homodimeric domain of signal transducing histidine kinase"/>
    <property type="match status" value="1"/>
</dbReference>
<dbReference type="CDD" id="cd00075">
    <property type="entry name" value="HATPase"/>
    <property type="match status" value="1"/>
</dbReference>
<dbReference type="HOGENOM" id="CLU_000445_113_0_6"/>
<dbReference type="InterPro" id="IPR036097">
    <property type="entry name" value="HisK_dim/P_sf"/>
</dbReference>
<dbReference type="InterPro" id="IPR029016">
    <property type="entry name" value="GAF-like_dom_sf"/>
</dbReference>
<accession>C4LDL9</accession>
<dbReference type="CDD" id="cd01987">
    <property type="entry name" value="USP_KdpD-like"/>
    <property type="match status" value="1"/>
</dbReference>
<dbReference type="GO" id="GO:0005886">
    <property type="term" value="C:plasma membrane"/>
    <property type="evidence" value="ECO:0007669"/>
    <property type="project" value="TreeGrafter"/>
</dbReference>
<evidence type="ECO:0000256" key="9">
    <source>
        <dbReference type="ARBA" id="ARBA00022840"/>
    </source>
</evidence>
<dbReference type="Gene3D" id="1.20.120.620">
    <property type="entry name" value="Backbone structure of the membrane domain of e. Coli histidine kinase receptor kdpd"/>
    <property type="match status" value="1"/>
</dbReference>
<keyword evidence="17" id="KW-1185">Reference proteome</keyword>
<keyword evidence="10 14" id="KW-1133">Transmembrane helix</keyword>
<evidence type="ECO:0000313" key="17">
    <source>
        <dbReference type="Proteomes" id="UP000009073"/>
    </source>
</evidence>
<dbReference type="FunFam" id="3.30.565.10:FF:000042">
    <property type="entry name" value="Two-component sensor histidine kinase KdpD"/>
    <property type="match status" value="1"/>
</dbReference>
<evidence type="ECO:0000313" key="16">
    <source>
        <dbReference type="EMBL" id="ACQ92815.1"/>
    </source>
</evidence>
<dbReference type="STRING" id="595494.Tola_1195"/>
<keyword evidence="12 14" id="KW-0472">Membrane</keyword>
<dbReference type="EMBL" id="CP001616">
    <property type="protein sequence ID" value="ACQ92815.1"/>
    <property type="molecule type" value="Genomic_DNA"/>
</dbReference>
<dbReference type="GO" id="GO:0042802">
    <property type="term" value="F:identical protein binding"/>
    <property type="evidence" value="ECO:0007669"/>
    <property type="project" value="UniProtKB-ARBA"/>
</dbReference>
<comment type="catalytic activity">
    <reaction evidence="1">
        <text>ATP + protein L-histidine = ADP + protein N-phospho-L-histidine.</text>
        <dbReference type="EC" id="2.7.13.3"/>
    </reaction>
</comment>
<keyword evidence="7" id="KW-0547">Nucleotide-binding</keyword>
<name>C4LDL9_TOLAT</name>
<dbReference type="Pfam" id="PF13493">
    <property type="entry name" value="DUF4118"/>
    <property type="match status" value="1"/>
</dbReference>
<evidence type="ECO:0000256" key="3">
    <source>
        <dbReference type="ARBA" id="ARBA00012438"/>
    </source>
</evidence>
<evidence type="ECO:0000256" key="12">
    <source>
        <dbReference type="ARBA" id="ARBA00023136"/>
    </source>
</evidence>
<evidence type="ECO:0000256" key="2">
    <source>
        <dbReference type="ARBA" id="ARBA00004141"/>
    </source>
</evidence>
<keyword evidence="11" id="KW-0902">Two-component regulatory system</keyword>
<dbReference type="RefSeq" id="WP_012729414.1">
    <property type="nucleotide sequence ID" value="NC_012691.1"/>
</dbReference>
<dbReference type="SUPFAM" id="SSF55874">
    <property type="entry name" value="ATPase domain of HSP90 chaperone/DNA topoisomerase II/histidine kinase"/>
    <property type="match status" value="1"/>
</dbReference>
<keyword evidence="4" id="KW-0597">Phosphoprotein</keyword>
<evidence type="ECO:0000256" key="10">
    <source>
        <dbReference type="ARBA" id="ARBA00022989"/>
    </source>
</evidence>
<dbReference type="FunFam" id="3.40.50.300:FF:000483">
    <property type="entry name" value="Sensor histidine kinase KdpD"/>
    <property type="match status" value="1"/>
</dbReference>